<evidence type="ECO:0008006" key="3">
    <source>
        <dbReference type="Google" id="ProtNLM"/>
    </source>
</evidence>
<dbReference type="AlphaFoldDB" id="A0A169PNT3"/>
<dbReference type="Gene3D" id="3.20.20.150">
    <property type="entry name" value="Divalent-metal-dependent TIM barrel enzymes"/>
    <property type="match status" value="1"/>
</dbReference>
<dbReference type="SUPFAM" id="SSF51658">
    <property type="entry name" value="Xylose isomerase-like"/>
    <property type="match status" value="1"/>
</dbReference>
<name>A0A169PNT3_STRLU</name>
<evidence type="ECO:0000313" key="1">
    <source>
        <dbReference type="EMBL" id="BAU88243.1"/>
    </source>
</evidence>
<dbReference type="InterPro" id="IPR007801">
    <property type="entry name" value="MbnB/TglH/ChrH"/>
</dbReference>
<keyword evidence="2" id="KW-1185">Reference proteome</keyword>
<accession>A0A169PNT3</accession>
<gene>
    <name evidence="1" type="ORF">SLA_7377</name>
</gene>
<dbReference type="Pfam" id="PF05114">
    <property type="entry name" value="MbnB_TglH_ChrH"/>
    <property type="match status" value="1"/>
</dbReference>
<sequence>MTGAVRIGVAVEAACDQYTQGEAAGGWTTGFVEYGVHAATGIPDWVIDTRRALGCGLTLHPLDMNMAQPEQGTGPWLESLAALVREHEVSALISDAGFWYHGRREGTWFRPPDMNVAAPRCRESATAIAAACGIPFRVENPPLEWLPDAPSLWSFLDEASDAEGVQICLDLSHVLQFERNVHGRSPVLPRSFPWERVAEIHLAGYVKAEFGGRTMYLDQHLADIPPEEFRLLAEVVELRGPESPLDICLEMEPREPGAFVSAVDNIRTALGAAV</sequence>
<reference evidence="1 2" key="1">
    <citation type="journal article" date="2016" name="Genome Announc.">
        <title>Complete Genome Sequence of Thiostrepton-Producing Streptomyces laurentii ATCC 31255.</title>
        <authorList>
            <person name="Doi K."/>
            <person name="Fujino Y."/>
            <person name="Nagayoshi Y."/>
            <person name="Ohshima T."/>
            <person name="Ogata S."/>
        </authorList>
    </citation>
    <scope>NUCLEOTIDE SEQUENCE [LARGE SCALE GENOMIC DNA]</scope>
    <source>
        <strain evidence="1 2">ATCC 31255</strain>
    </source>
</reference>
<protein>
    <recommendedName>
        <fullName evidence="3">Xylose isomerase-like TIM barrel domain-containing protein</fullName>
    </recommendedName>
</protein>
<dbReference type="InterPro" id="IPR036237">
    <property type="entry name" value="Xyl_isomerase-like_sf"/>
</dbReference>
<dbReference type="Proteomes" id="UP000217676">
    <property type="component" value="Chromosome"/>
</dbReference>
<dbReference type="KEGG" id="slau:SLA_7377"/>
<proteinExistence type="predicted"/>
<dbReference type="RefSeq" id="WP_359873367.1">
    <property type="nucleotide sequence ID" value="NZ_JBEYHT010000005.1"/>
</dbReference>
<organism evidence="1 2">
    <name type="scientific">Streptomyces laurentii</name>
    <dbReference type="NCBI Taxonomy" id="39478"/>
    <lineage>
        <taxon>Bacteria</taxon>
        <taxon>Bacillati</taxon>
        <taxon>Actinomycetota</taxon>
        <taxon>Actinomycetes</taxon>
        <taxon>Kitasatosporales</taxon>
        <taxon>Streptomycetaceae</taxon>
        <taxon>Streptomyces</taxon>
    </lineage>
</organism>
<dbReference type="EMBL" id="AP017424">
    <property type="protein sequence ID" value="BAU88243.1"/>
    <property type="molecule type" value="Genomic_DNA"/>
</dbReference>
<evidence type="ECO:0000313" key="2">
    <source>
        <dbReference type="Proteomes" id="UP000217676"/>
    </source>
</evidence>